<dbReference type="RefSeq" id="WP_137067054.1">
    <property type="nucleotide sequence ID" value="NZ_CP040748.1"/>
</dbReference>
<dbReference type="EMBL" id="SZPY01000004">
    <property type="protein sequence ID" value="TKI60747.1"/>
    <property type="molecule type" value="Genomic_DNA"/>
</dbReference>
<dbReference type="AlphaFoldDB" id="A0A4U2YI30"/>
<evidence type="ECO:0000256" key="1">
    <source>
        <dbReference type="SAM" id="MobiDB-lite"/>
    </source>
</evidence>
<gene>
    <name evidence="2" type="ORF">FC770_14635</name>
</gene>
<dbReference type="Proteomes" id="UP000307808">
    <property type="component" value="Unassembled WGS sequence"/>
</dbReference>
<sequence length="68" mass="7717">MSDHEERRQFIRNLLGRQRSAPETDTTVAPPNEANGNVAAREGHHPNAGPDPAEERRRFLHTLLNLDH</sequence>
<reference evidence="2 3" key="1">
    <citation type="submission" date="2019-04" db="EMBL/GenBank/DDBJ databases">
        <authorList>
            <person name="Dong K."/>
        </authorList>
    </citation>
    <scope>NUCLEOTIDE SEQUENCE [LARGE SCALE GENOMIC DNA]</scope>
    <source>
        <strain evidence="3">dk3543</strain>
    </source>
</reference>
<feature type="region of interest" description="Disordered" evidence="1">
    <location>
        <begin position="1"/>
        <end position="55"/>
    </location>
</feature>
<comment type="caution">
    <text evidence="2">The sequence shown here is derived from an EMBL/GenBank/DDBJ whole genome shotgun (WGS) entry which is preliminary data.</text>
</comment>
<keyword evidence="3" id="KW-1185">Reference proteome</keyword>
<protein>
    <submittedName>
        <fullName evidence="2">Uncharacterized protein</fullName>
    </submittedName>
</protein>
<name>A0A4U2YI30_9ACTN</name>
<proteinExistence type="predicted"/>
<evidence type="ECO:0000313" key="2">
    <source>
        <dbReference type="EMBL" id="TKI60747.1"/>
    </source>
</evidence>
<evidence type="ECO:0000313" key="3">
    <source>
        <dbReference type="Proteomes" id="UP000307808"/>
    </source>
</evidence>
<accession>A0A4U2YI30</accession>
<organism evidence="2 3">
    <name type="scientific">Nocardioides jishulii</name>
    <dbReference type="NCBI Taxonomy" id="2575440"/>
    <lineage>
        <taxon>Bacteria</taxon>
        <taxon>Bacillati</taxon>
        <taxon>Actinomycetota</taxon>
        <taxon>Actinomycetes</taxon>
        <taxon>Propionibacteriales</taxon>
        <taxon>Nocardioidaceae</taxon>
        <taxon>Nocardioides</taxon>
    </lineage>
</organism>